<protein>
    <submittedName>
        <fullName evidence="1">Uncharacterized protein</fullName>
    </submittedName>
</protein>
<organism evidence="1 2">
    <name type="scientific">Candidatus Thiodictyon syntrophicum</name>
    <dbReference type="NCBI Taxonomy" id="1166950"/>
    <lineage>
        <taxon>Bacteria</taxon>
        <taxon>Pseudomonadati</taxon>
        <taxon>Pseudomonadota</taxon>
        <taxon>Gammaproteobacteria</taxon>
        <taxon>Chromatiales</taxon>
        <taxon>Chromatiaceae</taxon>
        <taxon>Thiodictyon</taxon>
    </lineage>
</organism>
<keyword evidence="2" id="KW-1185">Reference proteome</keyword>
<gene>
    <name evidence="1" type="ORF">THSYN_19600</name>
</gene>
<name>A0A2K8UBF6_9GAMM</name>
<reference evidence="1 2" key="1">
    <citation type="submission" date="2017-03" db="EMBL/GenBank/DDBJ databases">
        <title>Complete genome sequence of Candidatus 'Thiodictyon syntrophicum' sp. nov. strain Cad16T, a photolithoautotroph purple sulfur bacterium isolated from an alpine meromictic lake.</title>
        <authorList>
            <person name="Luedin S.M."/>
            <person name="Pothier J.F."/>
            <person name="Danza F."/>
            <person name="Storelli N."/>
            <person name="Wittwer M."/>
            <person name="Tonolla M."/>
        </authorList>
    </citation>
    <scope>NUCLEOTIDE SEQUENCE [LARGE SCALE GENOMIC DNA]</scope>
    <source>
        <strain evidence="1 2">Cad16T</strain>
    </source>
</reference>
<sequence length="63" mass="6863">MGLKPVPLDGSADLKGLQHVQVFRDDRGRWFSQTGGHIREAFADQLVAAMFAKLRGGLPRGAD</sequence>
<dbReference type="KEGG" id="tsy:THSYN_19600"/>
<evidence type="ECO:0000313" key="1">
    <source>
        <dbReference type="EMBL" id="AUB82930.1"/>
    </source>
</evidence>
<accession>A0A2K8UBF6</accession>
<proteinExistence type="predicted"/>
<dbReference type="AlphaFoldDB" id="A0A2K8UBF6"/>
<dbReference type="RefSeq" id="WP_100920634.1">
    <property type="nucleotide sequence ID" value="NZ_CP020370.1"/>
</dbReference>
<dbReference type="Proteomes" id="UP000232638">
    <property type="component" value="Chromosome"/>
</dbReference>
<dbReference type="OrthoDB" id="7063629at2"/>
<evidence type="ECO:0000313" key="2">
    <source>
        <dbReference type="Proteomes" id="UP000232638"/>
    </source>
</evidence>
<dbReference type="EMBL" id="CP020370">
    <property type="protein sequence ID" value="AUB82930.1"/>
    <property type="molecule type" value="Genomic_DNA"/>
</dbReference>